<evidence type="ECO:0000256" key="6">
    <source>
        <dbReference type="ARBA" id="ARBA00022475"/>
    </source>
</evidence>
<dbReference type="EMBL" id="LR791963">
    <property type="protein sequence ID" value="CAB3267825.1"/>
    <property type="molecule type" value="mRNA"/>
</dbReference>
<proteinExistence type="evidence at transcript level"/>
<evidence type="ECO:0000256" key="15">
    <source>
        <dbReference type="ARBA" id="ARBA00032951"/>
    </source>
</evidence>
<keyword evidence="12 17" id="KW-0472">Membrane</keyword>
<keyword evidence="8 17" id="KW-0812">Transmembrane</keyword>
<keyword evidence="9" id="KW-0221">Differentiation</keyword>
<keyword evidence="6" id="KW-1003">Cell membrane</keyword>
<evidence type="ECO:0000313" key="18">
    <source>
        <dbReference type="EMBL" id="CAB3267825.1"/>
    </source>
</evidence>
<organism evidence="18">
    <name type="scientific">Phallusia mammillata</name>
    <dbReference type="NCBI Taxonomy" id="59560"/>
    <lineage>
        <taxon>Eukaryota</taxon>
        <taxon>Metazoa</taxon>
        <taxon>Chordata</taxon>
        <taxon>Tunicata</taxon>
        <taxon>Ascidiacea</taxon>
        <taxon>Phlebobranchia</taxon>
        <taxon>Ascidiidae</taxon>
        <taxon>Phallusia</taxon>
    </lineage>
</organism>
<sequence length="341" mass="37875">MSFNRDEWGGFSSGDEQTTGPAMSHPTSTAIIDMSNVEDSSATSSFEDVGDVNHRMKDTNGSRRQEQQDPSGMMGGISGNLGKVVADQMWQSGQQQAKKMIDVYGNIDILRPYFDIDPKTLLWRCAYSFVPLKNLSTAQKIPSELYGPLMTVFTLIAILLMNMKTSGTVLQQGTLMGTAFGICFGYWFGVSGFMYFLAFLCNAYISIVQCLTLLGYGMISHCVILLFGHFTHYSHGTFYVLWALIAGASAARMITVLLSRTVGKSQRLLLCVAIASLHMLFLLYLHFAYHHVVEEIVHSLEMVDTPIEKHDSEDSMRAVRDATHLKINNSLEIKNNSLNSS</sequence>
<evidence type="ECO:0000256" key="9">
    <source>
        <dbReference type="ARBA" id="ARBA00022782"/>
    </source>
</evidence>
<feature type="region of interest" description="Disordered" evidence="16">
    <location>
        <begin position="1"/>
        <end position="27"/>
    </location>
</feature>
<evidence type="ECO:0000256" key="12">
    <source>
        <dbReference type="ARBA" id="ARBA00023136"/>
    </source>
</evidence>
<comment type="similarity">
    <text evidence="4">Belongs to the YIP1 family.</text>
</comment>
<evidence type="ECO:0000256" key="11">
    <source>
        <dbReference type="ARBA" id="ARBA00023034"/>
    </source>
</evidence>
<comment type="function">
    <text evidence="14">Involved in the maintenance of the Golgi structure. May play a role in hematopoiesis.</text>
</comment>
<feature type="transmembrane region" description="Helical" evidence="17">
    <location>
        <begin position="268"/>
        <end position="289"/>
    </location>
</feature>
<name>A0A6F9DY81_9ASCI</name>
<feature type="compositionally biased region" description="Basic and acidic residues" evidence="16">
    <location>
        <begin position="51"/>
        <end position="67"/>
    </location>
</feature>
<feature type="transmembrane region" description="Helical" evidence="17">
    <location>
        <begin position="145"/>
        <end position="163"/>
    </location>
</feature>
<accession>A0A6F9DY81</accession>
<evidence type="ECO:0000256" key="17">
    <source>
        <dbReference type="SAM" id="Phobius"/>
    </source>
</evidence>
<feature type="transmembrane region" description="Helical" evidence="17">
    <location>
        <begin position="204"/>
        <end position="227"/>
    </location>
</feature>
<evidence type="ECO:0000256" key="10">
    <source>
        <dbReference type="ARBA" id="ARBA00022989"/>
    </source>
</evidence>
<dbReference type="InterPro" id="IPR051521">
    <property type="entry name" value="tRNA_Mod/Golgi_Maint"/>
</dbReference>
<feature type="transmembrane region" description="Helical" evidence="17">
    <location>
        <begin position="239"/>
        <end position="259"/>
    </location>
</feature>
<keyword evidence="13" id="KW-0325">Glycoprotein</keyword>
<evidence type="ECO:0000256" key="13">
    <source>
        <dbReference type="ARBA" id="ARBA00023180"/>
    </source>
</evidence>
<evidence type="ECO:0000256" key="16">
    <source>
        <dbReference type="SAM" id="MobiDB-lite"/>
    </source>
</evidence>
<dbReference type="PANTHER" id="PTHR15627:SF14">
    <property type="entry name" value="PROTEIN YIPF3"/>
    <property type="match status" value="1"/>
</dbReference>
<keyword evidence="10 17" id="KW-1133">Transmembrane helix</keyword>
<feature type="transmembrane region" description="Helical" evidence="17">
    <location>
        <begin position="175"/>
        <end position="197"/>
    </location>
</feature>
<evidence type="ECO:0000256" key="2">
    <source>
        <dbReference type="ARBA" id="ARBA00004496"/>
    </source>
</evidence>
<evidence type="ECO:0000256" key="8">
    <source>
        <dbReference type="ARBA" id="ARBA00022692"/>
    </source>
</evidence>
<evidence type="ECO:0000256" key="3">
    <source>
        <dbReference type="ARBA" id="ARBA00004651"/>
    </source>
</evidence>
<comment type="subcellular location">
    <subcellularLocation>
        <location evidence="3">Cell membrane</location>
        <topology evidence="3">Multi-pass membrane protein</topology>
    </subcellularLocation>
    <subcellularLocation>
        <location evidence="2">Cytoplasm</location>
    </subcellularLocation>
    <subcellularLocation>
        <location evidence="1">Golgi apparatus</location>
        <location evidence="1">cis-Golgi network membrane</location>
        <topology evidence="1">Multi-pass membrane protein</topology>
    </subcellularLocation>
</comment>
<dbReference type="PANTHER" id="PTHR15627">
    <property type="entry name" value="NATURAL KILLER CELL-SPECIFIC ANTIGEN KLIP1"/>
    <property type="match status" value="1"/>
</dbReference>
<dbReference type="AlphaFoldDB" id="A0A6F9DY81"/>
<evidence type="ECO:0000256" key="1">
    <source>
        <dbReference type="ARBA" id="ARBA00004257"/>
    </source>
</evidence>
<gene>
    <name evidence="18" type="primary">Yipf3</name>
</gene>
<dbReference type="GO" id="GO:0030154">
    <property type="term" value="P:cell differentiation"/>
    <property type="evidence" value="ECO:0007669"/>
    <property type="project" value="UniProtKB-KW"/>
</dbReference>
<feature type="compositionally biased region" description="Polar residues" evidence="16">
    <location>
        <begin position="14"/>
        <end position="27"/>
    </location>
</feature>
<keyword evidence="7" id="KW-0963">Cytoplasm</keyword>
<protein>
    <recommendedName>
        <fullName evidence="5">Protein YIPF3</fullName>
    </recommendedName>
    <alternativeName>
        <fullName evidence="15">YIP1 family member 3</fullName>
    </alternativeName>
</protein>
<evidence type="ECO:0000256" key="14">
    <source>
        <dbReference type="ARBA" id="ARBA00024809"/>
    </source>
</evidence>
<reference evidence="18" key="1">
    <citation type="submission" date="2020-04" db="EMBL/GenBank/DDBJ databases">
        <authorList>
            <person name="Neveu A P."/>
        </authorList>
    </citation>
    <scope>NUCLEOTIDE SEQUENCE</scope>
    <source>
        <tissue evidence="18">Whole embryo</tissue>
    </source>
</reference>
<dbReference type="GO" id="GO:0005886">
    <property type="term" value="C:plasma membrane"/>
    <property type="evidence" value="ECO:0007669"/>
    <property type="project" value="UniProtKB-SubCell"/>
</dbReference>
<dbReference type="GO" id="GO:0005794">
    <property type="term" value="C:Golgi apparatus"/>
    <property type="evidence" value="ECO:0007669"/>
    <property type="project" value="UniProtKB-SubCell"/>
</dbReference>
<evidence type="ECO:0000256" key="7">
    <source>
        <dbReference type="ARBA" id="ARBA00022490"/>
    </source>
</evidence>
<evidence type="ECO:0000256" key="5">
    <source>
        <dbReference type="ARBA" id="ARBA00015622"/>
    </source>
</evidence>
<evidence type="ECO:0000256" key="4">
    <source>
        <dbReference type="ARBA" id="ARBA00010596"/>
    </source>
</evidence>
<feature type="region of interest" description="Disordered" evidence="16">
    <location>
        <begin position="40"/>
        <end position="74"/>
    </location>
</feature>
<keyword evidence="11" id="KW-0333">Golgi apparatus</keyword>